<dbReference type="AlphaFoldDB" id="A0A0L0HTJ8"/>
<sequence length="273" mass="29579">MLIDCHAHLYPPQFPSDTLHSVLQRAETAGVTSIINVPETLEDAKIVLELAATHKILQPCVGLHPVQPSANGNPRSVRADEVQPVLDLIQRYSDRIVAIGECGLDFSPHVFRTIPSGDIPAQRDAQKQVFAAQIRLAKELNIPLNVHSRQAGHYAVDMMVEAGVTGLLHAFDGKVGSALKAVQNGCMLSVAAHIGRNPHLQKLVKALPLDALVLETDAPALAPEPGMQNVPANITIACETLANIKEVTVDMVQEVTTYNARRLFPRIVMNNCD</sequence>
<feature type="binding site" evidence="5">
    <location>
        <position position="147"/>
    </location>
    <ligand>
        <name>a divalent metal cation</name>
        <dbReference type="ChEBI" id="CHEBI:60240"/>
        <label>2</label>
    </ligand>
</feature>
<feature type="binding site" evidence="5">
    <location>
        <position position="6"/>
    </location>
    <ligand>
        <name>a divalent metal cation</name>
        <dbReference type="ChEBI" id="CHEBI:60240"/>
        <label>1</label>
    </ligand>
</feature>
<dbReference type="VEuPathDB" id="FungiDB:SPPG_01623"/>
<accession>A0A0L0HTJ8</accession>
<keyword evidence="3 6" id="KW-0378">Hydrolase</keyword>
<dbReference type="PIRSF" id="PIRSF005902">
    <property type="entry name" value="DNase_TatD"/>
    <property type="match status" value="1"/>
</dbReference>
<comment type="similarity">
    <text evidence="1">Belongs to the metallo-dependent hydrolases superfamily. TatD-type hydrolase family.</text>
</comment>
<dbReference type="eggNOG" id="KOG3020">
    <property type="taxonomic scope" value="Eukaryota"/>
</dbReference>
<reference evidence="6 7" key="1">
    <citation type="submission" date="2009-08" db="EMBL/GenBank/DDBJ databases">
        <title>The Genome Sequence of Spizellomyces punctatus strain DAOM BR117.</title>
        <authorList>
            <consortium name="The Broad Institute Genome Sequencing Platform"/>
            <person name="Russ C."/>
            <person name="Cuomo C."/>
            <person name="Shea T."/>
            <person name="Young S.K."/>
            <person name="Zeng Q."/>
            <person name="Koehrsen M."/>
            <person name="Haas B."/>
            <person name="Borodovsky M."/>
            <person name="Guigo R."/>
            <person name="Alvarado L."/>
            <person name="Berlin A."/>
            <person name="Bochicchio J."/>
            <person name="Borenstein D."/>
            <person name="Chapman S."/>
            <person name="Chen Z."/>
            <person name="Engels R."/>
            <person name="Freedman E."/>
            <person name="Gellesch M."/>
            <person name="Goldberg J."/>
            <person name="Griggs A."/>
            <person name="Gujja S."/>
            <person name="Heiman D."/>
            <person name="Hepburn T."/>
            <person name="Howarth C."/>
            <person name="Jen D."/>
            <person name="Larson L."/>
            <person name="Lewis B."/>
            <person name="Mehta T."/>
            <person name="Park D."/>
            <person name="Pearson M."/>
            <person name="Roberts A."/>
            <person name="Saif S."/>
            <person name="Shenoy N."/>
            <person name="Sisk P."/>
            <person name="Stolte C."/>
            <person name="Sykes S."/>
            <person name="Thomson T."/>
            <person name="Walk T."/>
            <person name="White J."/>
            <person name="Yandava C."/>
            <person name="Burger G."/>
            <person name="Gray M.W."/>
            <person name="Holland P.W.H."/>
            <person name="King N."/>
            <person name="Lang F.B.F."/>
            <person name="Roger A.J."/>
            <person name="Ruiz-Trillo I."/>
            <person name="Lander E."/>
            <person name="Nusbaum C."/>
        </authorList>
    </citation>
    <scope>NUCLEOTIDE SEQUENCE [LARGE SCALE GENOMIC DNA]</scope>
    <source>
        <strain evidence="6 7">DAOM BR117</strain>
    </source>
</reference>
<dbReference type="InterPro" id="IPR032466">
    <property type="entry name" value="Metal_Hydrolase"/>
</dbReference>
<protein>
    <submittedName>
        <fullName evidence="6">TatD family hydrolase</fullName>
    </submittedName>
</protein>
<evidence type="ECO:0000256" key="3">
    <source>
        <dbReference type="ARBA" id="ARBA00022801"/>
    </source>
</evidence>
<evidence type="ECO:0000313" key="6">
    <source>
        <dbReference type="EMBL" id="KND04189.1"/>
    </source>
</evidence>
<feature type="binding site" evidence="5">
    <location>
        <position position="101"/>
    </location>
    <ligand>
        <name>a divalent metal cation</name>
        <dbReference type="ChEBI" id="CHEBI:60240"/>
        <label>1</label>
    </ligand>
</feature>
<keyword evidence="7" id="KW-1185">Reference proteome</keyword>
<evidence type="ECO:0000313" key="7">
    <source>
        <dbReference type="Proteomes" id="UP000053201"/>
    </source>
</evidence>
<dbReference type="OMA" id="DGPYEYR"/>
<dbReference type="OrthoDB" id="6079689at2759"/>
<dbReference type="Gene3D" id="3.20.20.140">
    <property type="entry name" value="Metal-dependent hydrolases"/>
    <property type="match status" value="1"/>
</dbReference>
<dbReference type="PROSITE" id="PS01091">
    <property type="entry name" value="TATD_3"/>
    <property type="match status" value="1"/>
</dbReference>
<dbReference type="STRING" id="645134.A0A0L0HTJ8"/>
<dbReference type="InParanoid" id="A0A0L0HTJ8"/>
<dbReference type="GeneID" id="27685274"/>
<name>A0A0L0HTJ8_SPIPD</name>
<dbReference type="SUPFAM" id="SSF51556">
    <property type="entry name" value="Metallo-dependent hydrolases"/>
    <property type="match status" value="1"/>
</dbReference>
<evidence type="ECO:0000256" key="4">
    <source>
        <dbReference type="ARBA" id="ARBA00093287"/>
    </source>
</evidence>
<evidence type="ECO:0000256" key="2">
    <source>
        <dbReference type="ARBA" id="ARBA00022723"/>
    </source>
</evidence>
<feature type="binding site" evidence="5">
    <location>
        <position position="169"/>
    </location>
    <ligand>
        <name>a divalent metal cation</name>
        <dbReference type="ChEBI" id="CHEBI:60240"/>
        <label>2</label>
    </ligand>
</feature>
<feature type="binding site" evidence="5">
    <location>
        <position position="217"/>
    </location>
    <ligand>
        <name>a divalent metal cation</name>
        <dbReference type="ChEBI" id="CHEBI:60240"/>
        <label>1</label>
    </ligand>
</feature>
<dbReference type="PANTHER" id="PTHR46317">
    <property type="entry name" value="HYDROLASE OF PHP SUPERFAMILY-RELATED PROTEIN"/>
    <property type="match status" value="1"/>
</dbReference>
<dbReference type="Proteomes" id="UP000053201">
    <property type="component" value="Unassembled WGS sequence"/>
</dbReference>
<evidence type="ECO:0000256" key="1">
    <source>
        <dbReference type="ARBA" id="ARBA00009275"/>
    </source>
</evidence>
<evidence type="ECO:0000256" key="5">
    <source>
        <dbReference type="PIRSR" id="PIRSR005902-1"/>
    </source>
</evidence>
<dbReference type="GO" id="GO:0046872">
    <property type="term" value="F:metal ion binding"/>
    <property type="evidence" value="ECO:0007669"/>
    <property type="project" value="UniProtKB-KW"/>
</dbReference>
<comment type="function">
    <text evidence="4">Exhibits 3'-exonuclease activities and apurinic/apyrimidinic (AP) endonuclease (in vitro). Show preferential AP endonuclease activity on double-stranded DNA substrates and 3'- exonuclease activity on single-stranded DNA.</text>
</comment>
<dbReference type="InterPro" id="IPR001130">
    <property type="entry name" value="TatD-like"/>
</dbReference>
<gene>
    <name evidence="6" type="ORF">SPPG_01623</name>
</gene>
<dbReference type="PANTHER" id="PTHR46317:SF1">
    <property type="entry name" value="HYDROLASE, TATD FAMILY"/>
    <property type="match status" value="1"/>
</dbReference>
<dbReference type="InterPro" id="IPR018228">
    <property type="entry name" value="DNase_TatD-rel_CS"/>
</dbReference>
<dbReference type="Pfam" id="PF01026">
    <property type="entry name" value="TatD_DNase"/>
    <property type="match status" value="1"/>
</dbReference>
<feature type="binding site" evidence="5">
    <location>
        <position position="8"/>
    </location>
    <ligand>
        <name>a divalent metal cation</name>
        <dbReference type="ChEBI" id="CHEBI:60240"/>
        <label>1</label>
    </ligand>
</feature>
<proteinExistence type="inferred from homology"/>
<dbReference type="RefSeq" id="XP_016612228.1">
    <property type="nucleotide sequence ID" value="XM_016749941.1"/>
</dbReference>
<dbReference type="GO" id="GO:0016788">
    <property type="term" value="F:hydrolase activity, acting on ester bonds"/>
    <property type="evidence" value="ECO:0007669"/>
    <property type="project" value="InterPro"/>
</dbReference>
<dbReference type="EMBL" id="KQ257451">
    <property type="protein sequence ID" value="KND04189.1"/>
    <property type="molecule type" value="Genomic_DNA"/>
</dbReference>
<dbReference type="CDD" id="cd01310">
    <property type="entry name" value="TatD_DNAse"/>
    <property type="match status" value="1"/>
</dbReference>
<keyword evidence="2 5" id="KW-0479">Metal-binding</keyword>
<organism evidence="6 7">
    <name type="scientific">Spizellomyces punctatus (strain DAOM BR117)</name>
    <dbReference type="NCBI Taxonomy" id="645134"/>
    <lineage>
        <taxon>Eukaryota</taxon>
        <taxon>Fungi</taxon>
        <taxon>Fungi incertae sedis</taxon>
        <taxon>Chytridiomycota</taxon>
        <taxon>Chytridiomycota incertae sedis</taxon>
        <taxon>Chytridiomycetes</taxon>
        <taxon>Spizellomycetales</taxon>
        <taxon>Spizellomycetaceae</taxon>
        <taxon>Spizellomyces</taxon>
    </lineage>
</organism>